<dbReference type="Proteomes" id="UP000828390">
    <property type="component" value="Unassembled WGS sequence"/>
</dbReference>
<reference evidence="2" key="1">
    <citation type="journal article" date="2019" name="bioRxiv">
        <title>The Genome of the Zebra Mussel, Dreissena polymorpha: A Resource for Invasive Species Research.</title>
        <authorList>
            <person name="McCartney M.A."/>
            <person name="Auch B."/>
            <person name="Kono T."/>
            <person name="Mallez S."/>
            <person name="Zhang Y."/>
            <person name="Obille A."/>
            <person name="Becker A."/>
            <person name="Abrahante J.E."/>
            <person name="Garbe J."/>
            <person name="Badalamenti J.P."/>
            <person name="Herman A."/>
            <person name="Mangelson H."/>
            <person name="Liachko I."/>
            <person name="Sullivan S."/>
            <person name="Sone E.D."/>
            <person name="Koren S."/>
            <person name="Silverstein K.A.T."/>
            <person name="Beckman K.B."/>
            <person name="Gohl D.M."/>
        </authorList>
    </citation>
    <scope>NUCLEOTIDE SEQUENCE</scope>
    <source>
        <strain evidence="2">Duluth1</strain>
        <tissue evidence="2">Whole animal</tissue>
    </source>
</reference>
<proteinExistence type="predicted"/>
<keyword evidence="1" id="KW-0812">Transmembrane</keyword>
<evidence type="ECO:0000313" key="2">
    <source>
        <dbReference type="EMBL" id="KAH3774578.1"/>
    </source>
</evidence>
<keyword evidence="1" id="KW-0472">Membrane</keyword>
<name>A0A9D4E7J9_DREPO</name>
<comment type="caution">
    <text evidence="2">The sequence shown here is derived from an EMBL/GenBank/DDBJ whole genome shotgun (WGS) entry which is preliminary data.</text>
</comment>
<gene>
    <name evidence="2" type="ORF">DPMN_175960</name>
</gene>
<accession>A0A9D4E7J9</accession>
<keyword evidence="3" id="KW-1185">Reference proteome</keyword>
<organism evidence="2 3">
    <name type="scientific">Dreissena polymorpha</name>
    <name type="common">Zebra mussel</name>
    <name type="synonym">Mytilus polymorpha</name>
    <dbReference type="NCBI Taxonomy" id="45954"/>
    <lineage>
        <taxon>Eukaryota</taxon>
        <taxon>Metazoa</taxon>
        <taxon>Spiralia</taxon>
        <taxon>Lophotrochozoa</taxon>
        <taxon>Mollusca</taxon>
        <taxon>Bivalvia</taxon>
        <taxon>Autobranchia</taxon>
        <taxon>Heteroconchia</taxon>
        <taxon>Euheterodonta</taxon>
        <taxon>Imparidentia</taxon>
        <taxon>Neoheterodontei</taxon>
        <taxon>Myida</taxon>
        <taxon>Dreissenoidea</taxon>
        <taxon>Dreissenidae</taxon>
        <taxon>Dreissena</taxon>
    </lineage>
</organism>
<evidence type="ECO:0000256" key="1">
    <source>
        <dbReference type="SAM" id="Phobius"/>
    </source>
</evidence>
<feature type="transmembrane region" description="Helical" evidence="1">
    <location>
        <begin position="35"/>
        <end position="52"/>
    </location>
</feature>
<reference evidence="2" key="2">
    <citation type="submission" date="2020-11" db="EMBL/GenBank/DDBJ databases">
        <authorList>
            <person name="McCartney M.A."/>
            <person name="Auch B."/>
            <person name="Kono T."/>
            <person name="Mallez S."/>
            <person name="Becker A."/>
            <person name="Gohl D.M."/>
            <person name="Silverstein K.A.T."/>
            <person name="Koren S."/>
            <person name="Bechman K.B."/>
            <person name="Herman A."/>
            <person name="Abrahante J.E."/>
            <person name="Garbe J."/>
        </authorList>
    </citation>
    <scope>NUCLEOTIDE SEQUENCE</scope>
    <source>
        <strain evidence="2">Duluth1</strain>
        <tissue evidence="2">Whole animal</tissue>
    </source>
</reference>
<keyword evidence="1" id="KW-1133">Transmembrane helix</keyword>
<protein>
    <submittedName>
        <fullName evidence="2">Uncharacterized protein</fullName>
    </submittedName>
</protein>
<dbReference type="AlphaFoldDB" id="A0A9D4E7J9"/>
<dbReference type="EMBL" id="JAIWYP010000009">
    <property type="protein sequence ID" value="KAH3774578.1"/>
    <property type="molecule type" value="Genomic_DNA"/>
</dbReference>
<sequence>MSMAMTSVGLRLVVIGLLAIPRLRSLLSCLPNPLTPIGLIISPLIMLAFGGLDRVDETLLVLLSRPLVVATGIGDFWGLLLLWNSLDTMVVRGCLIPPLRLRVFSFT</sequence>
<feature type="transmembrane region" description="Helical" evidence="1">
    <location>
        <begin position="59"/>
        <end position="83"/>
    </location>
</feature>
<evidence type="ECO:0000313" key="3">
    <source>
        <dbReference type="Proteomes" id="UP000828390"/>
    </source>
</evidence>